<gene>
    <name evidence="3" type="ordered locus">bll8067</name>
</gene>
<keyword evidence="2" id="KW-0812">Transmembrane</keyword>
<feature type="compositionally biased region" description="Basic and acidic residues" evidence="1">
    <location>
        <begin position="57"/>
        <end position="76"/>
    </location>
</feature>
<evidence type="ECO:0000256" key="1">
    <source>
        <dbReference type="SAM" id="MobiDB-lite"/>
    </source>
</evidence>
<dbReference type="PATRIC" id="fig|224911.5.peg.8300"/>
<keyword evidence="2" id="KW-1133">Transmembrane helix</keyword>
<dbReference type="STRING" id="224911.AAV28_38030"/>
<evidence type="ECO:0000313" key="3">
    <source>
        <dbReference type="EMBL" id="BAC53332.1"/>
    </source>
</evidence>
<dbReference type="OrthoDB" id="4687120at2"/>
<name>Q89BT1_BRADU</name>
<dbReference type="eggNOG" id="COG1388">
    <property type="taxonomic scope" value="Bacteria"/>
</dbReference>
<evidence type="ECO:0000313" key="4">
    <source>
        <dbReference type="Proteomes" id="UP000002526"/>
    </source>
</evidence>
<dbReference type="KEGG" id="bja:bll8067"/>
<dbReference type="AlphaFoldDB" id="Q89BT1"/>
<proteinExistence type="predicted"/>
<dbReference type="InterPro" id="IPR011094">
    <property type="entry name" value="Uncharacterised_LppY/LpqO"/>
</dbReference>
<keyword evidence="2" id="KW-0472">Membrane</keyword>
<dbReference type="PhylomeDB" id="Q89BT1"/>
<dbReference type="Proteomes" id="UP000002526">
    <property type="component" value="Chromosome"/>
</dbReference>
<dbReference type="InParanoid" id="Q89BT1"/>
<feature type="compositionally biased region" description="Basic and acidic residues" evidence="1">
    <location>
        <begin position="25"/>
        <end position="34"/>
    </location>
</feature>
<dbReference type="Pfam" id="PF07485">
    <property type="entry name" value="DUF1529"/>
    <property type="match status" value="2"/>
</dbReference>
<sequence>MRHAKIDDSSGSALRCACGRALPRPRPDPRRAGRQDPGCRLLAGERRQVHGRRNHRQGSEGRQAGDAHHRQQRPDQRTLLTWRSTMKRTVWPLAVIGIALAYLPFVYMARAQAIDWQKVDETLGRKAAVSDDVHRYGFPRSDLSVSLDGVTIKPSLALGGWVAFKPGHGGAMVMGDLVLLETEINPVMAKMIANGLEITAVHNHLLRASPATFYMHVAGHGDPVKLSSAIHDALAESKTPLTVGAPASPPPAVDLDTAKLDQIIGVKGQANGGVYQFNVKRRDPITQEGMPLTPVGPMGVAIGINFQPTGGGRAAITGDFVLTGDEVNPVILALRAHGIEVTALHSHMLDEQPRLFFMHFWASDDAVKLAKGLRAALDKTASTKG</sequence>
<protein>
    <submittedName>
        <fullName evidence="3">Bll8067 protein</fullName>
    </submittedName>
</protein>
<organism evidence="3 4">
    <name type="scientific">Bradyrhizobium diazoefficiens (strain JCM 10833 / BCRC 13528 / IAM 13628 / NBRC 14792 / USDA 110)</name>
    <dbReference type="NCBI Taxonomy" id="224911"/>
    <lineage>
        <taxon>Bacteria</taxon>
        <taxon>Pseudomonadati</taxon>
        <taxon>Pseudomonadota</taxon>
        <taxon>Alphaproteobacteria</taxon>
        <taxon>Hyphomicrobiales</taxon>
        <taxon>Nitrobacteraceae</taxon>
        <taxon>Bradyrhizobium</taxon>
    </lineage>
</organism>
<keyword evidence="4" id="KW-1185">Reference proteome</keyword>
<accession>Q89BT1</accession>
<dbReference type="EMBL" id="BA000040">
    <property type="protein sequence ID" value="BAC53332.1"/>
    <property type="molecule type" value="Genomic_DNA"/>
</dbReference>
<dbReference type="HOGENOM" id="CLU_045679_1_0_5"/>
<dbReference type="EnsemblBacteria" id="BAC53332">
    <property type="protein sequence ID" value="BAC53332"/>
    <property type="gene ID" value="BAC53332"/>
</dbReference>
<feature type="region of interest" description="Disordered" evidence="1">
    <location>
        <begin position="19"/>
        <end position="79"/>
    </location>
</feature>
<feature type="transmembrane region" description="Helical" evidence="2">
    <location>
        <begin position="90"/>
        <end position="109"/>
    </location>
</feature>
<evidence type="ECO:0000256" key="2">
    <source>
        <dbReference type="SAM" id="Phobius"/>
    </source>
</evidence>
<reference evidence="4" key="1">
    <citation type="journal article" date="2002" name="DNA Res.">
        <title>Complete genomic sequence of nitrogen-fixing symbiotic bacterium Bradyrhizobium japonicum USDA110.</title>
        <authorList>
            <person name="Kaneko T."/>
            <person name="Nakamura Y."/>
            <person name="Sato S."/>
            <person name="Minamisawa K."/>
            <person name="Uchiumi T."/>
            <person name="Sasamoto S."/>
            <person name="Watanabe A."/>
            <person name="Idesawa K."/>
            <person name="Iriguchi M."/>
            <person name="Kawashima K."/>
            <person name="Kohara M."/>
            <person name="Matsumoto M."/>
            <person name="Shimpo S."/>
            <person name="Tsuruoka H."/>
            <person name="Wada T."/>
            <person name="Yamada M."/>
            <person name="Tabata S."/>
        </authorList>
    </citation>
    <scope>NUCLEOTIDE SEQUENCE [LARGE SCALE GENOMIC DNA]</scope>
    <source>
        <strain evidence="4">JCM 10833 / BCRC 13528 / IAM 13628 / NBRC 14792 / USDA 110</strain>
    </source>
</reference>